<organism evidence="2">
    <name type="scientific">Micromonas pusilla</name>
    <name type="common">Picoplanktonic green alga</name>
    <name type="synonym">Chromulina pusilla</name>
    <dbReference type="NCBI Taxonomy" id="38833"/>
    <lineage>
        <taxon>Eukaryota</taxon>
        <taxon>Viridiplantae</taxon>
        <taxon>Chlorophyta</taxon>
        <taxon>Mamiellophyceae</taxon>
        <taxon>Mamiellales</taxon>
        <taxon>Mamiellaceae</taxon>
        <taxon>Micromonas</taxon>
    </lineage>
</organism>
<reference evidence="2" key="1">
    <citation type="submission" date="2021-01" db="EMBL/GenBank/DDBJ databases">
        <authorList>
            <person name="Corre E."/>
            <person name="Pelletier E."/>
            <person name="Niang G."/>
            <person name="Scheremetjew M."/>
            <person name="Finn R."/>
            <person name="Kale V."/>
            <person name="Holt S."/>
            <person name="Cochrane G."/>
            <person name="Meng A."/>
            <person name="Brown T."/>
            <person name="Cohen L."/>
        </authorList>
    </citation>
    <scope>NUCLEOTIDE SEQUENCE</scope>
    <source>
        <strain evidence="2">RCC1614</strain>
    </source>
</reference>
<dbReference type="PANTHER" id="PTHR36058:SF1">
    <property type="entry name" value="NUCLEOPHOSMIN"/>
    <property type="match status" value="1"/>
</dbReference>
<feature type="compositionally biased region" description="Acidic residues" evidence="1">
    <location>
        <begin position="246"/>
        <end position="258"/>
    </location>
</feature>
<proteinExistence type="predicted"/>
<feature type="compositionally biased region" description="Low complexity" evidence="1">
    <location>
        <begin position="259"/>
        <end position="272"/>
    </location>
</feature>
<feature type="region of interest" description="Disordered" evidence="1">
    <location>
        <begin position="193"/>
        <end position="213"/>
    </location>
</feature>
<protein>
    <recommendedName>
        <fullName evidence="3">Saposin B-type domain-containing protein</fullName>
    </recommendedName>
</protein>
<evidence type="ECO:0000313" key="2">
    <source>
        <dbReference type="EMBL" id="CAD8247137.1"/>
    </source>
</evidence>
<gene>
    <name evidence="2" type="ORF">MPUS1402_LOCUS10555</name>
</gene>
<evidence type="ECO:0008006" key="3">
    <source>
        <dbReference type="Google" id="ProtNLM"/>
    </source>
</evidence>
<dbReference type="AlphaFoldDB" id="A0A7R9Y6B7"/>
<accession>A0A7R9Y6B7</accession>
<feature type="region of interest" description="Disordered" evidence="1">
    <location>
        <begin position="317"/>
        <end position="341"/>
    </location>
</feature>
<dbReference type="EMBL" id="HBDY01013915">
    <property type="protein sequence ID" value="CAD8247137.1"/>
    <property type="molecule type" value="Transcribed_RNA"/>
</dbReference>
<evidence type="ECO:0000256" key="1">
    <source>
        <dbReference type="SAM" id="MobiDB-lite"/>
    </source>
</evidence>
<name>A0A7R9Y6B7_MICPS</name>
<feature type="region of interest" description="Disordered" evidence="1">
    <location>
        <begin position="237"/>
        <end position="299"/>
    </location>
</feature>
<feature type="compositionally biased region" description="Low complexity" evidence="1">
    <location>
        <begin position="322"/>
        <end position="332"/>
    </location>
</feature>
<sequence length="341" mass="35755">MIRVFTPTTTTTRARSVVAPRRAIARVALVLLLTFLLAPIAAVAAAKKPPPARGVKSDVKYVKCAVCQEVAKTLHRVAAKVREDKGKKLTEADVLEKVEKVCDPDAEEGEWLITHDLVERGKRLDMKHMGGKFGECGAECKTMQMACERIVSDRDTDVAEMLFTDGASLARAGIQAKLCNDANEKAYSACRKPAPALPKTRPKGPAFKEKDKKDVEMARLMKSMKGMGMGGMEMFSRDNMPGMGGGDDDDDGLGDDPADALGGYPGMSDLASGDGGAGAPAGEEGEGGVSGAWGRMKASAGDAAAAAKRAWRGLFPAKKDASASAASDSDGATGDDSEGEL</sequence>
<dbReference type="PANTHER" id="PTHR36058">
    <property type="entry name" value="NUCLEOPHOSMIN"/>
    <property type="match status" value="1"/>
</dbReference>